<dbReference type="Pfam" id="PF00011">
    <property type="entry name" value="HSP20"/>
    <property type="match status" value="1"/>
</dbReference>
<dbReference type="InterPro" id="IPR037913">
    <property type="entry name" value="ACD_IbpA/B"/>
</dbReference>
<name>A0ABQ5V284_9PROT</name>
<dbReference type="InterPro" id="IPR008978">
    <property type="entry name" value="HSP20-like_chaperone"/>
</dbReference>
<keyword evidence="1" id="KW-0346">Stress response</keyword>
<dbReference type="SUPFAM" id="SSF49764">
    <property type="entry name" value="HSP20-like chaperones"/>
    <property type="match status" value="1"/>
</dbReference>
<keyword evidence="6" id="KW-1185">Reference proteome</keyword>
<dbReference type="Gene3D" id="2.60.40.790">
    <property type="match status" value="1"/>
</dbReference>
<proteinExistence type="inferred from homology"/>
<accession>A0ABQ5V284</accession>
<reference evidence="5" key="2">
    <citation type="submission" date="2023-01" db="EMBL/GenBank/DDBJ databases">
        <title>Draft genome sequence of Algimonas porphyrae strain NBRC 108216.</title>
        <authorList>
            <person name="Sun Q."/>
            <person name="Mori K."/>
        </authorList>
    </citation>
    <scope>NUCLEOTIDE SEQUENCE</scope>
    <source>
        <strain evidence="5">NBRC 108216</strain>
    </source>
</reference>
<evidence type="ECO:0000259" key="4">
    <source>
        <dbReference type="PROSITE" id="PS01031"/>
    </source>
</evidence>
<evidence type="ECO:0000256" key="2">
    <source>
        <dbReference type="PROSITE-ProRule" id="PRU00285"/>
    </source>
</evidence>
<dbReference type="PANTHER" id="PTHR47062:SF1">
    <property type="entry name" value="SMALL HEAT SHOCK PROTEIN IBPA"/>
    <property type="match status" value="1"/>
</dbReference>
<evidence type="ECO:0000256" key="1">
    <source>
        <dbReference type="ARBA" id="ARBA00023016"/>
    </source>
</evidence>
<evidence type="ECO:0000256" key="3">
    <source>
        <dbReference type="RuleBase" id="RU003616"/>
    </source>
</evidence>
<reference evidence="5" key="1">
    <citation type="journal article" date="2014" name="Int. J. Syst. Evol. Microbiol.">
        <title>Complete genome of a new Firmicutes species belonging to the dominant human colonic microbiota ('Ruminococcus bicirculans') reveals two chromosomes and a selective capacity to utilize plant glucans.</title>
        <authorList>
            <consortium name="NISC Comparative Sequencing Program"/>
            <person name="Wegmann U."/>
            <person name="Louis P."/>
            <person name="Goesmann A."/>
            <person name="Henrissat B."/>
            <person name="Duncan S.H."/>
            <person name="Flint H.J."/>
        </authorList>
    </citation>
    <scope>NUCLEOTIDE SEQUENCE</scope>
    <source>
        <strain evidence="5">NBRC 108216</strain>
    </source>
</reference>
<comment type="similarity">
    <text evidence="2 3">Belongs to the small heat shock protein (HSP20) family.</text>
</comment>
<dbReference type="CDD" id="cd06470">
    <property type="entry name" value="ACD_IbpA-B_like"/>
    <property type="match status" value="1"/>
</dbReference>
<comment type="caution">
    <text evidence="5">The sequence shown here is derived from an EMBL/GenBank/DDBJ whole genome shotgun (WGS) entry which is preliminary data.</text>
</comment>
<dbReference type="RefSeq" id="WP_284373254.1">
    <property type="nucleotide sequence ID" value="NZ_BSNJ01000005.1"/>
</dbReference>
<dbReference type="EMBL" id="BSNJ01000005">
    <property type="protein sequence ID" value="GLQ21568.1"/>
    <property type="molecule type" value="Genomic_DNA"/>
</dbReference>
<feature type="domain" description="SHSP" evidence="4">
    <location>
        <begin position="34"/>
        <end position="147"/>
    </location>
</feature>
<evidence type="ECO:0000313" key="5">
    <source>
        <dbReference type="EMBL" id="GLQ21568.1"/>
    </source>
</evidence>
<dbReference type="PROSITE" id="PS01031">
    <property type="entry name" value="SHSP"/>
    <property type="match status" value="1"/>
</dbReference>
<dbReference type="InterPro" id="IPR002068">
    <property type="entry name" value="A-crystallin/Hsp20_dom"/>
</dbReference>
<protein>
    <submittedName>
        <fullName evidence="5">Heat-shock protein Hsp20</fullName>
    </submittedName>
</protein>
<gene>
    <name evidence="5" type="ORF">GCM10007854_25230</name>
</gene>
<dbReference type="Proteomes" id="UP001161390">
    <property type="component" value="Unassembled WGS sequence"/>
</dbReference>
<sequence>MRTTNRVYDLSPLYRSFVGLDRMAGLIDAASAQAGNTASYPPYNVARLSDDAYRIELAVAGFSDEDLSIESEQNRLTITGRIADQGDNDDLDYLHRGIAERGFERRFQLADHVFVEDAQLENGLLVISLKRELPEALKPRKIEIGGAQRGGKLIDSKTGSKKKAA</sequence>
<evidence type="ECO:0000313" key="6">
    <source>
        <dbReference type="Proteomes" id="UP001161390"/>
    </source>
</evidence>
<organism evidence="5 6">
    <name type="scientific">Algimonas porphyrae</name>
    <dbReference type="NCBI Taxonomy" id="1128113"/>
    <lineage>
        <taxon>Bacteria</taxon>
        <taxon>Pseudomonadati</taxon>
        <taxon>Pseudomonadota</taxon>
        <taxon>Alphaproteobacteria</taxon>
        <taxon>Maricaulales</taxon>
        <taxon>Robiginitomaculaceae</taxon>
        <taxon>Algimonas</taxon>
    </lineage>
</organism>
<dbReference type="PANTHER" id="PTHR47062">
    <property type="match status" value="1"/>
</dbReference>